<feature type="domain" description="SRCR" evidence="13">
    <location>
        <begin position="570"/>
        <end position="671"/>
    </location>
</feature>
<evidence type="ECO:0000256" key="10">
    <source>
        <dbReference type="ARBA" id="ARBA00069168"/>
    </source>
</evidence>
<keyword evidence="12" id="KW-0472">Membrane</keyword>
<comment type="caution">
    <text evidence="11">Lacks conserved residue(s) required for the propagation of feature annotation.</text>
</comment>
<evidence type="ECO:0000256" key="1">
    <source>
        <dbReference type="ARBA" id="ARBA00004613"/>
    </source>
</evidence>
<dbReference type="GeneTree" id="ENSGT00950000183145"/>
<organism evidence="14 15">
    <name type="scientific">Erpetoichthys calabaricus</name>
    <name type="common">Rope fish</name>
    <name type="synonym">Calamoichthys calabaricus</name>
    <dbReference type="NCBI Taxonomy" id="27687"/>
    <lineage>
        <taxon>Eukaryota</taxon>
        <taxon>Metazoa</taxon>
        <taxon>Chordata</taxon>
        <taxon>Craniata</taxon>
        <taxon>Vertebrata</taxon>
        <taxon>Euteleostomi</taxon>
        <taxon>Actinopterygii</taxon>
        <taxon>Polypteriformes</taxon>
        <taxon>Polypteridae</taxon>
        <taxon>Erpetoichthys</taxon>
    </lineage>
</organism>
<dbReference type="PANTHER" id="PTHR19331:SF22">
    <property type="entry name" value="DELETED IN MALIGNANT BRAIN TUMORS 1 PROTEIN"/>
    <property type="match status" value="1"/>
</dbReference>
<feature type="disulfide bond" evidence="11">
    <location>
        <begin position="323"/>
        <end position="333"/>
    </location>
</feature>
<feature type="disulfide bond" evidence="11">
    <location>
        <begin position="640"/>
        <end position="650"/>
    </location>
</feature>
<evidence type="ECO:0000256" key="6">
    <source>
        <dbReference type="ARBA" id="ARBA00023170"/>
    </source>
</evidence>
<dbReference type="FunFam" id="3.10.250.10:FF:000001">
    <property type="entry name" value="Lysyl oxidase 4 isoform X1"/>
    <property type="match status" value="1"/>
</dbReference>
<feature type="disulfide bond" evidence="11">
    <location>
        <begin position="609"/>
        <end position="670"/>
    </location>
</feature>
<feature type="domain" description="SRCR" evidence="13">
    <location>
        <begin position="800"/>
        <end position="897"/>
    </location>
</feature>
<feature type="disulfide bond" evidence="11">
    <location>
        <begin position="764"/>
        <end position="774"/>
    </location>
</feature>
<feature type="disulfide bond" evidence="11">
    <location>
        <begin position="113"/>
        <end position="123"/>
    </location>
</feature>
<feature type="domain" description="SRCR" evidence="13">
    <location>
        <begin position="466"/>
        <end position="568"/>
    </location>
</feature>
<dbReference type="Proteomes" id="UP000694620">
    <property type="component" value="Unassembled WGS sequence"/>
</dbReference>
<keyword evidence="2" id="KW-0964">Secreted</keyword>
<feature type="disulfide bond" evidence="11">
    <location>
        <begin position="720"/>
        <end position="784"/>
    </location>
</feature>
<keyword evidence="4" id="KW-0677">Repeat</keyword>
<feature type="disulfide bond" evidence="11">
    <location>
        <begin position="733"/>
        <end position="794"/>
    </location>
</feature>
<comment type="function">
    <text evidence="8">Binds to extracellular matrix proteins. Binds to pathogen-associated molecular patterns (PAMPs) present on the cell walls of Gram-positive and Gram-negative bacteria and fungi, behaving as a pattern recognition receptor (PRR). Induces bacterial and fungal aggregation and subsequent inhibition of PAMP-induced cytokine release. Does not possess intrinsic bactericidal activity. May play a role in the innate defense and homeostasis of certain epithelial surfaces.</text>
</comment>
<dbReference type="Pfam" id="PF00530">
    <property type="entry name" value="SRCR"/>
    <property type="match status" value="9"/>
</dbReference>
<feature type="disulfide bond" evidence="11">
    <location>
        <begin position="537"/>
        <end position="547"/>
    </location>
</feature>
<evidence type="ECO:0000256" key="12">
    <source>
        <dbReference type="SAM" id="Phobius"/>
    </source>
</evidence>
<evidence type="ECO:0000313" key="15">
    <source>
        <dbReference type="Proteomes" id="UP000694620"/>
    </source>
</evidence>
<name>A0A8C4T5U0_ERPCA</name>
<dbReference type="InterPro" id="IPR036772">
    <property type="entry name" value="SRCR-like_dom_sf"/>
</dbReference>
<keyword evidence="3" id="KW-0732">Signal</keyword>
<evidence type="ECO:0000256" key="9">
    <source>
        <dbReference type="ARBA" id="ARBA00064153"/>
    </source>
</evidence>
<dbReference type="FunFam" id="3.10.250.10:FF:000002">
    <property type="entry name" value="Scavenger receptor cysteine-rich type 1 protein M130"/>
    <property type="match status" value="4"/>
</dbReference>
<evidence type="ECO:0000256" key="3">
    <source>
        <dbReference type="ARBA" id="ARBA00022729"/>
    </source>
</evidence>
<feature type="disulfide bond" evidence="11">
    <location>
        <begin position="69"/>
        <end position="133"/>
    </location>
</feature>
<feature type="disulfide bond" evidence="11">
    <location>
        <begin position="822"/>
        <end position="886"/>
    </location>
</feature>
<keyword evidence="12" id="KW-1133">Transmembrane helix</keyword>
<feature type="disulfide bond" evidence="11">
    <location>
        <begin position="970"/>
        <end position="980"/>
    </location>
</feature>
<comment type="subcellular location">
    <subcellularLocation>
        <location evidence="1">Secreted</location>
    </subcellularLocation>
</comment>
<evidence type="ECO:0000256" key="4">
    <source>
        <dbReference type="ARBA" id="ARBA00022737"/>
    </source>
</evidence>
<feature type="disulfide bond" evidence="11">
    <location>
        <begin position="188"/>
        <end position="249"/>
    </location>
</feature>
<dbReference type="FunFam" id="3.10.250.10:FF:000006">
    <property type="entry name" value="neurotrypsin isoform X2"/>
    <property type="match status" value="1"/>
</dbReference>
<dbReference type="PRINTS" id="PR00258">
    <property type="entry name" value="SPERACTRCPTR"/>
</dbReference>
<evidence type="ECO:0000313" key="14">
    <source>
        <dbReference type="Ensembl" id="ENSECRP00000026845.1"/>
    </source>
</evidence>
<dbReference type="PANTHER" id="PTHR19331">
    <property type="entry name" value="SCAVENGER RECEPTOR DOMAIN-CONTAINING"/>
    <property type="match status" value="1"/>
</dbReference>
<feature type="domain" description="SRCR" evidence="13">
    <location>
        <begin position="256"/>
        <end position="354"/>
    </location>
</feature>
<dbReference type="SUPFAM" id="SSF56487">
    <property type="entry name" value="SRCR-like"/>
    <property type="match status" value="9"/>
</dbReference>
<evidence type="ECO:0000256" key="5">
    <source>
        <dbReference type="ARBA" id="ARBA00023157"/>
    </source>
</evidence>
<accession>A0A8C4T5U0</accession>
<evidence type="ECO:0000256" key="8">
    <source>
        <dbReference type="ARBA" id="ARBA00058074"/>
    </source>
</evidence>
<feature type="disulfide bond" evidence="11">
    <location>
        <begin position="175"/>
        <end position="239"/>
    </location>
</feature>
<feature type="domain" description="SRCR" evidence="13">
    <location>
        <begin position="695"/>
        <end position="795"/>
    </location>
</feature>
<evidence type="ECO:0000256" key="2">
    <source>
        <dbReference type="ARBA" id="ARBA00022525"/>
    </source>
</evidence>
<feature type="disulfide bond" evidence="11">
    <location>
        <begin position="399"/>
        <end position="460"/>
    </location>
</feature>
<feature type="transmembrane region" description="Helical" evidence="12">
    <location>
        <begin position="7"/>
        <end position="28"/>
    </location>
</feature>
<feature type="domain" description="SRCR" evidence="13">
    <location>
        <begin position="44"/>
        <end position="144"/>
    </location>
</feature>
<feature type="disulfide bond" evidence="11">
    <location>
        <begin position="596"/>
        <end position="660"/>
    </location>
</feature>
<evidence type="ECO:0000256" key="7">
    <source>
        <dbReference type="ARBA" id="ARBA00023180"/>
    </source>
</evidence>
<evidence type="ECO:0000259" key="13">
    <source>
        <dbReference type="PROSITE" id="PS50287"/>
    </source>
</evidence>
<comment type="subunit">
    <text evidence="9">Interacts with LGALS1 and laminin.</text>
</comment>
<feature type="disulfide bond" evidence="11">
    <location>
        <begin position="506"/>
        <end position="567"/>
    </location>
</feature>
<feature type="disulfide bond" evidence="11">
    <location>
        <begin position="866"/>
        <end position="876"/>
    </location>
</feature>
<dbReference type="FunFam" id="3.10.250.10:FF:000012">
    <property type="entry name" value="CD163 molecule like 1"/>
    <property type="match status" value="2"/>
</dbReference>
<keyword evidence="7" id="KW-0325">Glycoprotein</keyword>
<dbReference type="AlphaFoldDB" id="A0A8C4T5U0"/>
<protein>
    <recommendedName>
        <fullName evidence="10">Soluble scavenger receptor cysteine-rich domain-containing protein SSC5D</fullName>
    </recommendedName>
</protein>
<sequence length="1053" mass="117305">MFVICYQVYLIILIYFCWVRIHFLIGSWSQFFASYFCFPDHLDLRLTNGTSVCDGRLEIFYNGSWGTVCDDSWDLPDANVVCRQLQCEAAVEAITPVSYGPGSGHIWLDDVHCQGNESSLSICTHRGWGQNDCRHKEDVGVNCTGRLIILVMLRLTDGCSGQLQVFYNNSWGSVCANNMDKATAAKFCQELGCGSLKSDVKEELSKLDLDPKWLDNVRCRGHEASVWQCPSSPWGKNTCTRTENEPLTCFTEALDLRLVEGANNCSGRVEIKYGDTWGTVCDDDWDMKDVKVVCQQLRCGEPVSAELEFGGGRGVIWLNKVRCRGTEAHLWDCQHEPLGKNDCEHKEDAGVNCTGEKDCRYRLVNDTNSCSGRVELQFGGKWGTVCDLYWTLKDANVLCHQLKCGYAIEAPGQARIGEGSGEIWADIFGCEGSETHLSKCPTSVWGQGDCTHANDAGVICSCNQDLKLVNGRGPCEGRVEVLRNGQWGTVCGTIFNWDMKDAAVVCRQLGCGEALSAPVYAHFERGTGRVLMSSVNCEGQESALKDCESRTYSSGRCTKRNDVGLVCVPYRLVNGSDSECSGRVELYYDRRWGTVCDRYWDLQDASVLCNQIGCGYAIEAPGQARFGEGKGEIWRDNLHCEGDETDLTKCPALDYGREECTHKNDAGVVCSSEYLSHTPCMYVSAIACVFNHLDLRLTNGTSVCDGRLEIFFNGSWGTVCDDSWDLPDANVVCRQLQCESAVEAITPVSYGPGSGHIWLDDVHCQGNESSLSICTHRGWGQNDCRHKEDVGVNCTEFKILRLTDGCSGQLQVFYNNSWGSVCANNMDKATAAKFCQELGCGRLKSDVKEEFSKLDLDPKWLDNVRCRGHEAAVWQCPSSPWGKNTCTRTENEPLTCFTETLDLRLVEGANNCSGRVEIKYGDTWGTVCDDDWDMKDVKVVCQQLRCGEPVSAELEFGGGRGVIWLNKVRCRGTEAHLWDCQHEPLGKNDCEHKEDAGVNCTGEKDCSLHFNSNGFFSFIYQMDSHSTKHRHTDTYHNIKVEDFIISSFKNQEF</sequence>
<feature type="disulfide bond" evidence="11">
    <location>
        <begin position="82"/>
        <end position="143"/>
    </location>
</feature>
<feature type="disulfide bond" evidence="11">
    <location>
        <begin position="219"/>
        <end position="229"/>
    </location>
</feature>
<dbReference type="PROSITE" id="PS50287">
    <property type="entry name" value="SRCR_2"/>
    <property type="match status" value="9"/>
</dbReference>
<reference evidence="14" key="1">
    <citation type="submission" date="2025-08" db="UniProtKB">
        <authorList>
            <consortium name="Ensembl"/>
        </authorList>
    </citation>
    <scope>IDENTIFICATION</scope>
</reference>
<keyword evidence="5 11" id="KW-1015">Disulfide bond</keyword>
<dbReference type="FunFam" id="3.10.250.10:FF:000007">
    <property type="entry name" value="Soluble scavenger receptor cysteine-rich domain-containing protein SSC5D"/>
    <property type="match status" value="1"/>
</dbReference>
<dbReference type="Ensembl" id="ENSECRT00000027410.1">
    <property type="protein sequence ID" value="ENSECRP00000026845.1"/>
    <property type="gene ID" value="ENSECRG00000018116.1"/>
</dbReference>
<reference evidence="14" key="2">
    <citation type="submission" date="2025-09" db="UniProtKB">
        <authorList>
            <consortium name="Ensembl"/>
        </authorList>
    </citation>
    <scope>IDENTIFICATION</scope>
</reference>
<keyword evidence="12" id="KW-0812">Transmembrane</keyword>
<dbReference type="GO" id="GO:0016020">
    <property type="term" value="C:membrane"/>
    <property type="evidence" value="ECO:0007669"/>
    <property type="project" value="InterPro"/>
</dbReference>
<feature type="disulfide bond" evidence="11">
    <location>
        <begin position="386"/>
        <end position="450"/>
    </location>
</feature>
<proteinExistence type="predicted"/>
<dbReference type="SMART" id="SM00202">
    <property type="entry name" value="SR"/>
    <property type="match status" value="9"/>
</dbReference>
<feature type="domain" description="SRCR" evidence="13">
    <location>
        <begin position="153"/>
        <end position="250"/>
    </location>
</feature>
<feature type="disulfide bond" evidence="11">
    <location>
        <begin position="835"/>
        <end position="896"/>
    </location>
</feature>
<feature type="disulfide bond" evidence="11">
    <location>
        <begin position="430"/>
        <end position="440"/>
    </location>
</feature>
<dbReference type="Gene3D" id="3.10.250.10">
    <property type="entry name" value="SRCR-like domain"/>
    <property type="match status" value="9"/>
</dbReference>
<keyword evidence="15" id="KW-1185">Reference proteome</keyword>
<feature type="domain" description="SRCR" evidence="13">
    <location>
        <begin position="361"/>
        <end position="461"/>
    </location>
</feature>
<keyword evidence="6" id="KW-0675">Receptor</keyword>
<dbReference type="InterPro" id="IPR001190">
    <property type="entry name" value="SRCR"/>
</dbReference>
<feature type="domain" description="SRCR" evidence="13">
    <location>
        <begin position="903"/>
        <end position="1001"/>
    </location>
</feature>
<evidence type="ECO:0000256" key="11">
    <source>
        <dbReference type="PROSITE-ProRule" id="PRU00196"/>
    </source>
</evidence>